<dbReference type="InterPro" id="IPR009507">
    <property type="entry name" value="UPF0435"/>
</dbReference>
<dbReference type="Proteomes" id="UP000184476">
    <property type="component" value="Unassembled WGS sequence"/>
</dbReference>
<protein>
    <submittedName>
        <fullName evidence="1">Uncharacterized protein YfkK, UPF0435 family</fullName>
    </submittedName>
</protein>
<organism evidence="1 2">
    <name type="scientific">Seinonella peptonophila</name>
    <dbReference type="NCBI Taxonomy" id="112248"/>
    <lineage>
        <taxon>Bacteria</taxon>
        <taxon>Bacillati</taxon>
        <taxon>Bacillota</taxon>
        <taxon>Bacilli</taxon>
        <taxon>Bacillales</taxon>
        <taxon>Thermoactinomycetaceae</taxon>
        <taxon>Seinonella</taxon>
    </lineage>
</organism>
<keyword evidence="2" id="KW-1185">Reference proteome</keyword>
<dbReference type="STRING" id="112248.SAMN05444392_11444"/>
<dbReference type="AlphaFoldDB" id="A0A1M5AJT9"/>
<evidence type="ECO:0000313" key="1">
    <source>
        <dbReference type="EMBL" id="SHF30406.1"/>
    </source>
</evidence>
<name>A0A1M5AJT9_9BACL</name>
<reference evidence="1 2" key="1">
    <citation type="submission" date="2016-11" db="EMBL/GenBank/DDBJ databases">
        <authorList>
            <person name="Jaros S."/>
            <person name="Januszkiewicz K."/>
            <person name="Wedrychowicz H."/>
        </authorList>
    </citation>
    <scope>NUCLEOTIDE SEQUENCE [LARGE SCALE GENOMIC DNA]</scope>
    <source>
        <strain evidence="1 2">DSM 44666</strain>
    </source>
</reference>
<evidence type="ECO:0000313" key="2">
    <source>
        <dbReference type="Proteomes" id="UP000184476"/>
    </source>
</evidence>
<proteinExistence type="predicted"/>
<accession>A0A1M5AJT9</accession>
<dbReference type="EMBL" id="FQVL01000014">
    <property type="protein sequence ID" value="SHF30406.1"/>
    <property type="molecule type" value="Genomic_DNA"/>
</dbReference>
<sequence length="74" mass="8650">MDLKSANQANLEHVIESIKQQLNIVNAALIRSENYSLDQYDELLDIYHFIEQRKGNLTMMEIEGVLEELRELKS</sequence>
<dbReference type="Pfam" id="PF06569">
    <property type="entry name" value="DUF1128"/>
    <property type="match status" value="1"/>
</dbReference>
<dbReference type="RefSeq" id="WP_073157204.1">
    <property type="nucleotide sequence ID" value="NZ_FQVL01000014.1"/>
</dbReference>
<gene>
    <name evidence="1" type="ORF">SAMN05444392_11444</name>
</gene>